<dbReference type="Pfam" id="PF00581">
    <property type="entry name" value="Rhodanese"/>
    <property type="match status" value="1"/>
</dbReference>
<evidence type="ECO:0000259" key="2">
    <source>
        <dbReference type="PROSITE" id="PS50206"/>
    </source>
</evidence>
<dbReference type="InterPro" id="IPR036873">
    <property type="entry name" value="Rhodanese-like_dom_sf"/>
</dbReference>
<dbReference type="PANTHER" id="PTHR43268:SF3">
    <property type="entry name" value="RHODANESE-LIKE DOMAIN-CONTAINING PROTEIN 7-RELATED"/>
    <property type="match status" value="1"/>
</dbReference>
<dbReference type="InterPro" id="IPR020936">
    <property type="entry name" value="TrhO"/>
</dbReference>
<dbReference type="Gene3D" id="3.30.70.100">
    <property type="match status" value="1"/>
</dbReference>
<dbReference type="PaxDb" id="2850-Phatr26565"/>
<dbReference type="GeneID" id="7199825"/>
<dbReference type="HOGENOM" id="CLU_038878_0_0_1"/>
<dbReference type="AlphaFoldDB" id="B7FW36"/>
<evidence type="ECO:0000313" key="4">
    <source>
        <dbReference type="Proteomes" id="UP000000759"/>
    </source>
</evidence>
<dbReference type="OrthoDB" id="25002at2759"/>
<feature type="region of interest" description="Disordered" evidence="1">
    <location>
        <begin position="311"/>
        <end position="346"/>
    </location>
</feature>
<dbReference type="InParanoid" id="B7FW36"/>
<dbReference type="Gene3D" id="3.40.250.10">
    <property type="entry name" value="Rhodanese-like domain"/>
    <property type="match status" value="1"/>
</dbReference>
<evidence type="ECO:0000313" key="3">
    <source>
        <dbReference type="EMBL" id="EEC49512.1"/>
    </source>
</evidence>
<dbReference type="eggNOG" id="ENOG502QW8R">
    <property type="taxonomic scope" value="Eukaryota"/>
</dbReference>
<dbReference type="InterPro" id="IPR040503">
    <property type="entry name" value="TRHO_N"/>
</dbReference>
<evidence type="ECO:0000256" key="1">
    <source>
        <dbReference type="SAM" id="MobiDB-lite"/>
    </source>
</evidence>
<dbReference type="Proteomes" id="UP000000759">
    <property type="component" value="Chromosome 5"/>
</dbReference>
<dbReference type="OMA" id="PYCYSEK"/>
<dbReference type="SMART" id="SM00450">
    <property type="entry name" value="RHOD"/>
    <property type="match status" value="1"/>
</dbReference>
<organism evidence="3 4">
    <name type="scientific">Phaeodactylum tricornutum (strain CCAP 1055/1)</name>
    <dbReference type="NCBI Taxonomy" id="556484"/>
    <lineage>
        <taxon>Eukaryota</taxon>
        <taxon>Sar</taxon>
        <taxon>Stramenopiles</taxon>
        <taxon>Ochrophyta</taxon>
        <taxon>Bacillariophyta</taxon>
        <taxon>Bacillariophyceae</taxon>
        <taxon>Bacillariophycidae</taxon>
        <taxon>Naviculales</taxon>
        <taxon>Phaeodactylaceae</taxon>
        <taxon>Phaeodactylum</taxon>
    </lineage>
</organism>
<reference evidence="3 4" key="1">
    <citation type="journal article" date="2008" name="Nature">
        <title>The Phaeodactylum genome reveals the evolutionary history of diatom genomes.</title>
        <authorList>
            <person name="Bowler C."/>
            <person name="Allen A.E."/>
            <person name="Badger J.H."/>
            <person name="Grimwood J."/>
            <person name="Jabbari K."/>
            <person name="Kuo A."/>
            <person name="Maheswari U."/>
            <person name="Martens C."/>
            <person name="Maumus F."/>
            <person name="Otillar R.P."/>
            <person name="Rayko E."/>
            <person name="Salamov A."/>
            <person name="Vandepoele K."/>
            <person name="Beszteri B."/>
            <person name="Gruber A."/>
            <person name="Heijde M."/>
            <person name="Katinka M."/>
            <person name="Mock T."/>
            <person name="Valentin K."/>
            <person name="Verret F."/>
            <person name="Berges J.A."/>
            <person name="Brownlee C."/>
            <person name="Cadoret J.P."/>
            <person name="Chiovitti A."/>
            <person name="Choi C.J."/>
            <person name="Coesel S."/>
            <person name="De Martino A."/>
            <person name="Detter J.C."/>
            <person name="Durkin C."/>
            <person name="Falciatore A."/>
            <person name="Fournet J."/>
            <person name="Haruta M."/>
            <person name="Huysman M.J."/>
            <person name="Jenkins B.D."/>
            <person name="Jiroutova K."/>
            <person name="Jorgensen R.E."/>
            <person name="Joubert Y."/>
            <person name="Kaplan A."/>
            <person name="Kroger N."/>
            <person name="Kroth P.G."/>
            <person name="La Roche J."/>
            <person name="Lindquist E."/>
            <person name="Lommer M."/>
            <person name="Martin-Jezequel V."/>
            <person name="Lopez P.J."/>
            <person name="Lucas S."/>
            <person name="Mangogna M."/>
            <person name="McGinnis K."/>
            <person name="Medlin L.K."/>
            <person name="Montsant A."/>
            <person name="Oudot-Le Secq M.P."/>
            <person name="Napoli C."/>
            <person name="Obornik M."/>
            <person name="Parker M.S."/>
            <person name="Petit J.L."/>
            <person name="Porcel B.M."/>
            <person name="Poulsen N."/>
            <person name="Robison M."/>
            <person name="Rychlewski L."/>
            <person name="Rynearson T.A."/>
            <person name="Schmutz J."/>
            <person name="Shapiro H."/>
            <person name="Siaut M."/>
            <person name="Stanley M."/>
            <person name="Sussman M.R."/>
            <person name="Taylor A.R."/>
            <person name="Vardi A."/>
            <person name="von Dassow P."/>
            <person name="Vyverman W."/>
            <person name="Willis A."/>
            <person name="Wyrwicz L.S."/>
            <person name="Rokhsar D.S."/>
            <person name="Weissenbach J."/>
            <person name="Armbrust E.V."/>
            <person name="Green B.R."/>
            <person name="Van de Peer Y."/>
            <person name="Grigoriev I.V."/>
        </authorList>
    </citation>
    <scope>NUCLEOTIDE SEQUENCE [LARGE SCALE GENOMIC DNA]</scope>
    <source>
        <strain evidence="3 4">CCAP 1055/1</strain>
    </source>
</reference>
<sequence>MAPSAESIEMVVEGYTSTDKNYSIISLYTFLEKRISEEQLQNIQSELEAVLQRYDARGTVLVACEGINGTISVPHCYQRDVLLELDNHFPTLRRRLSYHDEHVFFRLRVRVKPEIVTMGSLPSDMILDVANDVGAYVPPGPEWDALLLDPECAVIDTRNDYEIKIGTFHNAINPHTNSFTEFPAQLKIIIQERKPKKIAMFCTGGIRCEKATSYALQLIATDPDIPNIPVYHLEGGILAYLQIVPPLHSSFRGECYVFDRRTALSHGLNPSSCYQTCHVCRHPLTTEDRAGVTFQEGISCMYCAGDSSRNRDRHAERQRQLDLSKDKMHLQQQRGRPRSKNESITV</sequence>
<dbReference type="PANTHER" id="PTHR43268">
    <property type="entry name" value="THIOSULFATE SULFURTRANSFERASE/RHODANESE-LIKE DOMAIN-CONTAINING PROTEIN 2"/>
    <property type="match status" value="1"/>
</dbReference>
<accession>B7FW36</accession>
<dbReference type="PROSITE" id="PS50206">
    <property type="entry name" value="RHODANESE_3"/>
    <property type="match status" value="1"/>
</dbReference>
<name>B7FW36_PHATC</name>
<dbReference type="EMBL" id="CM000608">
    <property type="protein sequence ID" value="EEC49512.1"/>
    <property type="molecule type" value="Genomic_DNA"/>
</dbReference>
<protein>
    <recommendedName>
        <fullName evidence="2">Rhodanese domain-containing protein</fullName>
    </recommendedName>
</protein>
<gene>
    <name evidence="3" type="ORF">PHATRDRAFT_26565</name>
</gene>
<dbReference type="KEGG" id="pti:PHATRDRAFT_26565"/>
<proteinExistence type="predicted"/>
<feature type="domain" description="Rhodanese" evidence="2">
    <location>
        <begin position="148"/>
        <end position="249"/>
    </location>
</feature>
<dbReference type="Pfam" id="PF17773">
    <property type="entry name" value="UPF0176_N"/>
    <property type="match status" value="1"/>
</dbReference>
<dbReference type="RefSeq" id="XP_002178814.1">
    <property type="nucleotide sequence ID" value="XM_002178778.1"/>
</dbReference>
<dbReference type="SUPFAM" id="SSF52821">
    <property type="entry name" value="Rhodanese/Cell cycle control phosphatase"/>
    <property type="match status" value="1"/>
</dbReference>
<dbReference type="InterPro" id="IPR001763">
    <property type="entry name" value="Rhodanese-like_dom"/>
</dbReference>
<feature type="compositionally biased region" description="Basic and acidic residues" evidence="1">
    <location>
        <begin position="311"/>
        <end position="329"/>
    </location>
</feature>
<keyword evidence="4" id="KW-1185">Reference proteome</keyword>
<reference evidence="4" key="2">
    <citation type="submission" date="2008-08" db="EMBL/GenBank/DDBJ databases">
        <authorList>
            <consortium name="Diatom Consortium"/>
            <person name="Grigoriev I."/>
            <person name="Grimwood J."/>
            <person name="Kuo A."/>
            <person name="Otillar R.P."/>
            <person name="Salamov A."/>
            <person name="Detter J.C."/>
            <person name="Lindquist E."/>
            <person name="Shapiro H."/>
            <person name="Lucas S."/>
            <person name="Glavina del Rio T."/>
            <person name="Pitluck S."/>
            <person name="Rokhsar D."/>
            <person name="Bowler C."/>
        </authorList>
    </citation>
    <scope>GENOME REANNOTATION</scope>
    <source>
        <strain evidence="4">CCAP 1055/1</strain>
    </source>
</reference>